<reference evidence="2 3" key="1">
    <citation type="submission" date="2024-03" db="EMBL/GenBank/DDBJ databases">
        <title>The genome assembly and annotation of the cricket Gryllus longicercus Weissman &amp; Gray.</title>
        <authorList>
            <person name="Szrajer S."/>
            <person name="Gray D."/>
            <person name="Ylla G."/>
        </authorList>
    </citation>
    <scope>NUCLEOTIDE SEQUENCE [LARGE SCALE GENOMIC DNA]</scope>
    <source>
        <strain evidence="2">DAG 2021-001</strain>
        <tissue evidence="2">Whole body minus gut</tissue>
    </source>
</reference>
<proteinExistence type="predicted"/>
<evidence type="ECO:0000313" key="3">
    <source>
        <dbReference type="Proteomes" id="UP001378592"/>
    </source>
</evidence>
<dbReference type="EMBL" id="JAZDUA010000071">
    <property type="protein sequence ID" value="KAK7869664.1"/>
    <property type="molecule type" value="Genomic_DNA"/>
</dbReference>
<comment type="caution">
    <text evidence="2">The sequence shown here is derived from an EMBL/GenBank/DDBJ whole genome shotgun (WGS) entry which is preliminary data.</text>
</comment>
<protein>
    <submittedName>
        <fullName evidence="2">Uncharacterized protein</fullName>
    </submittedName>
</protein>
<evidence type="ECO:0000256" key="1">
    <source>
        <dbReference type="SAM" id="MobiDB-lite"/>
    </source>
</evidence>
<organism evidence="2 3">
    <name type="scientific">Gryllus longicercus</name>
    <dbReference type="NCBI Taxonomy" id="2509291"/>
    <lineage>
        <taxon>Eukaryota</taxon>
        <taxon>Metazoa</taxon>
        <taxon>Ecdysozoa</taxon>
        <taxon>Arthropoda</taxon>
        <taxon>Hexapoda</taxon>
        <taxon>Insecta</taxon>
        <taxon>Pterygota</taxon>
        <taxon>Neoptera</taxon>
        <taxon>Polyneoptera</taxon>
        <taxon>Orthoptera</taxon>
        <taxon>Ensifera</taxon>
        <taxon>Gryllidea</taxon>
        <taxon>Grylloidea</taxon>
        <taxon>Gryllidae</taxon>
        <taxon>Gryllinae</taxon>
        <taxon>Gryllus</taxon>
    </lineage>
</organism>
<feature type="compositionally biased region" description="Polar residues" evidence="1">
    <location>
        <begin position="1"/>
        <end position="18"/>
    </location>
</feature>
<gene>
    <name evidence="2" type="ORF">R5R35_010028</name>
</gene>
<feature type="region of interest" description="Disordered" evidence="1">
    <location>
        <begin position="1"/>
        <end position="25"/>
    </location>
</feature>
<evidence type="ECO:0000313" key="2">
    <source>
        <dbReference type="EMBL" id="KAK7869664.1"/>
    </source>
</evidence>
<name>A0AAN9W5P6_9ORTH</name>
<dbReference type="AlphaFoldDB" id="A0AAN9W5P6"/>
<keyword evidence="3" id="KW-1185">Reference proteome</keyword>
<dbReference type="Proteomes" id="UP001378592">
    <property type="component" value="Unassembled WGS sequence"/>
</dbReference>
<accession>A0AAN9W5P6</accession>
<sequence length="73" mass="7723">MVTLSDKTSPATSHNKSQAVRKVTGHGTRVGARCSGHLAAGGLAQALRHYQLVALACTGSKPRIYESKWLTSC</sequence>